<dbReference type="EMBL" id="HAHM01000087">
    <property type="protein sequence ID" value="SNX33658.1"/>
    <property type="molecule type" value="Transcribed_RNA"/>
</dbReference>
<dbReference type="AlphaFoldDB" id="A0A4Q8K2Q3"/>
<evidence type="ECO:0000256" key="1">
    <source>
        <dbReference type="ARBA" id="ARBA00022656"/>
    </source>
</evidence>
<protein>
    <submittedName>
        <fullName evidence="3">U41-Liphistoxin-Lth1a_1</fullName>
    </submittedName>
</protein>
<evidence type="ECO:0000313" key="3">
    <source>
        <dbReference type="EMBL" id="SNX33658.1"/>
    </source>
</evidence>
<dbReference type="Pfam" id="PF08089">
    <property type="entry name" value="Toxin_20"/>
    <property type="match status" value="1"/>
</dbReference>
<reference evidence="3" key="2">
    <citation type="submission" date="2019-05" db="EMBL/GenBank/DDBJ databases">
        <title>Unravelling the molecular evolution of spider venoms.</title>
        <authorList>
            <person name="Pineda S."/>
        </authorList>
    </citation>
    <scope>NUCLEOTIDE SEQUENCE</scope>
</reference>
<sequence length="86" mass="9377">MKVTLIAILTCAAVLVLHTTAAEELEAQSQLMEVGVPDTELVALDEERLFECSISCEISKEGNGKQCKPKKCKGGWSCKFNMCVKV</sequence>
<accession>A0A4Q8K2Q3</accession>
<dbReference type="GO" id="GO:0005576">
    <property type="term" value="C:extracellular region"/>
    <property type="evidence" value="ECO:0007669"/>
    <property type="project" value="InterPro"/>
</dbReference>
<evidence type="ECO:0000256" key="2">
    <source>
        <dbReference type="SAM" id="SignalP"/>
    </source>
</evidence>
<name>A0A4Q8K2Q3_9ARAC</name>
<dbReference type="GO" id="GO:0090729">
    <property type="term" value="F:toxin activity"/>
    <property type="evidence" value="ECO:0007669"/>
    <property type="project" value="UniProtKB-KW"/>
</dbReference>
<keyword evidence="2" id="KW-0732">Signal</keyword>
<dbReference type="SUPFAM" id="SSF57059">
    <property type="entry name" value="omega toxin-like"/>
    <property type="match status" value="1"/>
</dbReference>
<organism evidence="3">
    <name type="scientific">Liphistius thaleban</name>
    <dbReference type="NCBI Taxonomy" id="1905330"/>
    <lineage>
        <taxon>Eukaryota</taxon>
        <taxon>Metazoa</taxon>
        <taxon>Ecdysozoa</taxon>
        <taxon>Arthropoda</taxon>
        <taxon>Chelicerata</taxon>
        <taxon>Arachnida</taxon>
        <taxon>Araneae</taxon>
        <taxon>Mesothelae</taxon>
        <taxon>Liphistiidae</taxon>
        <taxon>Liphistius</taxon>
    </lineage>
</organism>
<dbReference type="EMBL" id="HAHM01000090">
    <property type="protein sequence ID" value="SNX33696.1"/>
    <property type="molecule type" value="Transcribed_RNA"/>
</dbReference>
<reference evidence="3" key="1">
    <citation type="submission" date="2017-05" db="EMBL/GenBank/DDBJ databases">
        <authorList>
            <person name="QRISCLOUD D."/>
        </authorList>
    </citation>
    <scope>NUCLEOTIDE SEQUENCE</scope>
</reference>
<feature type="signal peptide" evidence="2">
    <location>
        <begin position="1"/>
        <end position="22"/>
    </location>
</feature>
<proteinExistence type="predicted"/>
<feature type="chain" id="PRO_5036357420" evidence="2">
    <location>
        <begin position="23"/>
        <end position="86"/>
    </location>
</feature>
<keyword evidence="1" id="KW-0800">Toxin</keyword>
<dbReference type="InterPro" id="IPR012625">
    <property type="entry name" value="Hwtx-2-like"/>
</dbReference>